<dbReference type="RefSeq" id="YP_010796504.1">
    <property type="nucleotide sequence ID" value="NC_076031.1"/>
</dbReference>
<dbReference type="GeneID" id="80533999"/>
<dbReference type="EMBL" id="MH124167">
    <property type="protein sequence ID" value="AXU41492.1"/>
    <property type="molecule type" value="Genomic_DNA"/>
</dbReference>
<organism evidence="1 2">
    <name type="scientific">Mythimna unipuncta nucleopolyhedrovirus</name>
    <dbReference type="NCBI Taxonomy" id="447897"/>
    <lineage>
        <taxon>Viruses</taxon>
        <taxon>Viruses incertae sedis</taxon>
        <taxon>Naldaviricetes</taxon>
        <taxon>Lefavirales</taxon>
        <taxon>Baculoviridae</taxon>
        <taxon>Alphabaculovirus</taxon>
    </lineage>
</organism>
<accession>A0A346TPI2</accession>
<name>A0A346TPI2_9ABAC</name>
<sequence length="138" mass="16601">MLITIDVNDKETYMFKLFKKLWNRCEVECQICFDRILNEGVIAVTDRAALNVEKMFHSHCLDRWRRENRRDPFNRNVKMWFNFPPKTLQETRHLLDEMSGGFIGDQMADKLFANEYERVHNAQHLDVEIDFANLLLNY</sequence>
<evidence type="ECO:0000313" key="2">
    <source>
        <dbReference type="Proteomes" id="UP000501969"/>
    </source>
</evidence>
<dbReference type="SUPFAM" id="SSF57850">
    <property type="entry name" value="RING/U-box"/>
    <property type="match status" value="1"/>
</dbReference>
<dbReference type="Proteomes" id="UP000501969">
    <property type="component" value="Segment"/>
</dbReference>
<protein>
    <submittedName>
        <fullName evidence="1">AC53</fullName>
    </submittedName>
</protein>
<dbReference type="KEGG" id="vg:80533999"/>
<evidence type="ECO:0000313" key="1">
    <source>
        <dbReference type="EMBL" id="AXU41492.1"/>
    </source>
</evidence>
<keyword evidence="2" id="KW-1185">Reference proteome</keyword>
<reference evidence="1 2" key="1">
    <citation type="submission" date="2018-03" db="EMBL/GenBank/DDBJ databases">
        <title>Complete genome sequence of a second alphabaculovirus from the true armyworm, Mythimna unipuncta.</title>
        <authorList>
            <person name="Harrison R.L."/>
            <person name="Mowery J.D."/>
            <person name="Bauchan G.R."/>
            <person name="Theilmann D.A."/>
            <person name="Erlandson M.A."/>
        </authorList>
    </citation>
    <scope>NUCLEOTIDE SEQUENCE [LARGE SCALE GENOMIC DNA]</scope>
    <source>
        <strain evidence="1 2">KY310</strain>
    </source>
</reference>
<dbReference type="Pfam" id="PF05883">
    <property type="entry name" value="Baculo_RING"/>
    <property type="match status" value="1"/>
</dbReference>
<dbReference type="InterPro" id="IPR008573">
    <property type="entry name" value="Baculovirus_U-box/Ring-like"/>
</dbReference>
<proteinExistence type="predicted"/>
<dbReference type="Gene3D" id="3.30.40.10">
    <property type="entry name" value="Zinc/RING finger domain, C3HC4 (zinc finger)"/>
    <property type="match status" value="1"/>
</dbReference>
<dbReference type="InterPro" id="IPR013083">
    <property type="entry name" value="Znf_RING/FYVE/PHD"/>
</dbReference>